<dbReference type="AlphaFoldDB" id="A0A7W9SLM0"/>
<name>A0A7W9SLM0_ARMRO</name>
<accession>A0A7W9SLM0</accession>
<dbReference type="RefSeq" id="WP_184192534.1">
    <property type="nucleotide sequence ID" value="NZ_JACHGW010000001.1"/>
</dbReference>
<sequence length="221" mass="25993">MSSVFLVRLRRERRYIEHVYQYVETRHVERHPESHVFSTKTAAEQFALVGIPSVNPFRLDYGLEGDELGFRVSSYPELQLNIPKLTSAIEAEGLPVPEWWKEDAWIGWWEQLQQEHTPQELASLQRRLGLPNWSVNPFHGAWIGSWPDTIYLDYHLPYQTLYELTKAEALPEMPSPEVGVSAWELWWEENAPRMTDEQKAALWRLLDPQPWEIVEVELEEA</sequence>
<keyword evidence="2" id="KW-1185">Reference proteome</keyword>
<evidence type="ECO:0000313" key="1">
    <source>
        <dbReference type="EMBL" id="MBB6048912.1"/>
    </source>
</evidence>
<protein>
    <submittedName>
        <fullName evidence="1">Uncharacterized protein</fullName>
    </submittedName>
</protein>
<comment type="caution">
    <text evidence="1">The sequence shown here is derived from an EMBL/GenBank/DDBJ whole genome shotgun (WGS) entry which is preliminary data.</text>
</comment>
<dbReference type="Proteomes" id="UP000520814">
    <property type="component" value="Unassembled WGS sequence"/>
</dbReference>
<organism evidence="1 2">
    <name type="scientific">Armatimonas rosea</name>
    <dbReference type="NCBI Taxonomy" id="685828"/>
    <lineage>
        <taxon>Bacteria</taxon>
        <taxon>Bacillati</taxon>
        <taxon>Armatimonadota</taxon>
        <taxon>Armatimonadia</taxon>
        <taxon>Armatimonadales</taxon>
        <taxon>Armatimonadaceae</taxon>
        <taxon>Armatimonas</taxon>
    </lineage>
</organism>
<reference evidence="1 2" key="1">
    <citation type="submission" date="2020-08" db="EMBL/GenBank/DDBJ databases">
        <title>Genomic Encyclopedia of Type Strains, Phase IV (KMG-IV): sequencing the most valuable type-strain genomes for metagenomic binning, comparative biology and taxonomic classification.</title>
        <authorList>
            <person name="Goeker M."/>
        </authorList>
    </citation>
    <scope>NUCLEOTIDE SEQUENCE [LARGE SCALE GENOMIC DNA]</scope>
    <source>
        <strain evidence="1 2">DSM 23562</strain>
    </source>
</reference>
<dbReference type="EMBL" id="JACHGW010000001">
    <property type="protein sequence ID" value="MBB6048912.1"/>
    <property type="molecule type" value="Genomic_DNA"/>
</dbReference>
<gene>
    <name evidence="1" type="ORF">HNQ39_000674</name>
</gene>
<evidence type="ECO:0000313" key="2">
    <source>
        <dbReference type="Proteomes" id="UP000520814"/>
    </source>
</evidence>
<proteinExistence type="predicted"/>